<dbReference type="EMBL" id="CM029039">
    <property type="protein sequence ID" value="KAG2646916.1"/>
    <property type="molecule type" value="Genomic_DNA"/>
</dbReference>
<reference evidence="2 3" key="1">
    <citation type="submission" date="2020-05" db="EMBL/GenBank/DDBJ databases">
        <title>WGS assembly of Panicum virgatum.</title>
        <authorList>
            <person name="Lovell J.T."/>
            <person name="Jenkins J."/>
            <person name="Shu S."/>
            <person name="Juenger T.E."/>
            <person name="Schmutz J."/>
        </authorList>
    </citation>
    <scope>NUCLEOTIDE SEQUENCE [LARGE SCALE GENOMIC DNA]</scope>
    <source>
        <strain evidence="3">cv. AP13</strain>
    </source>
</reference>
<protein>
    <submittedName>
        <fullName evidence="2">Uncharacterized protein</fullName>
    </submittedName>
</protein>
<dbReference type="Proteomes" id="UP000823388">
    <property type="component" value="Chromosome 2K"/>
</dbReference>
<dbReference type="PROSITE" id="PS51257">
    <property type="entry name" value="PROKAR_LIPOPROTEIN"/>
    <property type="match status" value="1"/>
</dbReference>
<gene>
    <name evidence="2" type="ORF">PVAP13_2KG546560</name>
</gene>
<accession>A0A8T0WMF5</accession>
<organism evidence="2 3">
    <name type="scientific">Panicum virgatum</name>
    <name type="common">Blackwell switchgrass</name>
    <dbReference type="NCBI Taxonomy" id="38727"/>
    <lineage>
        <taxon>Eukaryota</taxon>
        <taxon>Viridiplantae</taxon>
        <taxon>Streptophyta</taxon>
        <taxon>Embryophyta</taxon>
        <taxon>Tracheophyta</taxon>
        <taxon>Spermatophyta</taxon>
        <taxon>Magnoliopsida</taxon>
        <taxon>Liliopsida</taxon>
        <taxon>Poales</taxon>
        <taxon>Poaceae</taxon>
        <taxon>PACMAD clade</taxon>
        <taxon>Panicoideae</taxon>
        <taxon>Panicodae</taxon>
        <taxon>Paniceae</taxon>
        <taxon>Panicinae</taxon>
        <taxon>Panicum</taxon>
        <taxon>Panicum sect. Hiantes</taxon>
    </lineage>
</organism>
<evidence type="ECO:0000256" key="1">
    <source>
        <dbReference type="SAM" id="MobiDB-lite"/>
    </source>
</evidence>
<evidence type="ECO:0000313" key="2">
    <source>
        <dbReference type="EMBL" id="KAG2646916.1"/>
    </source>
</evidence>
<comment type="caution">
    <text evidence="2">The sequence shown here is derived from an EMBL/GenBank/DDBJ whole genome shotgun (WGS) entry which is preliminary data.</text>
</comment>
<evidence type="ECO:0000313" key="3">
    <source>
        <dbReference type="Proteomes" id="UP000823388"/>
    </source>
</evidence>
<feature type="region of interest" description="Disordered" evidence="1">
    <location>
        <begin position="41"/>
        <end position="69"/>
    </location>
</feature>
<proteinExistence type="predicted"/>
<keyword evidence="3" id="KW-1185">Reference proteome</keyword>
<dbReference type="AlphaFoldDB" id="A0A8T0WMF5"/>
<name>A0A8T0WMF5_PANVG</name>
<sequence>MRSGSIVQVIIIASPGVINSSCSAVLGSVCSCPELLALTEIPRTHTPPPPKPGQGSSTYTGVIIISVNR</sequence>